<evidence type="ECO:0000256" key="1">
    <source>
        <dbReference type="SAM" id="MobiDB-lite"/>
    </source>
</evidence>
<sequence>MAKKKTPKRKKREKVHRIDHIPKYSQKPRSPRTSQTSHRLLPLLLLFFYFSLQCSSPSRFDAGVLQSVKIYYQKSNQTPDMHVTEPWSERNIGNQELWYGLKQLTNYGGLLKSWEKDQL</sequence>
<keyword evidence="3" id="KW-1185">Reference proteome</keyword>
<organism evidence="2 3">
    <name type="scientific">Nyssa sinensis</name>
    <dbReference type="NCBI Taxonomy" id="561372"/>
    <lineage>
        <taxon>Eukaryota</taxon>
        <taxon>Viridiplantae</taxon>
        <taxon>Streptophyta</taxon>
        <taxon>Embryophyta</taxon>
        <taxon>Tracheophyta</taxon>
        <taxon>Spermatophyta</taxon>
        <taxon>Magnoliopsida</taxon>
        <taxon>eudicotyledons</taxon>
        <taxon>Gunneridae</taxon>
        <taxon>Pentapetalae</taxon>
        <taxon>asterids</taxon>
        <taxon>Cornales</taxon>
        <taxon>Nyssaceae</taxon>
        <taxon>Nyssa</taxon>
    </lineage>
</organism>
<proteinExistence type="predicted"/>
<feature type="compositionally biased region" description="Basic residues" evidence="1">
    <location>
        <begin position="1"/>
        <end position="15"/>
    </location>
</feature>
<name>A0A5J4ZF25_9ASTE</name>
<protein>
    <submittedName>
        <fullName evidence="2">Uncharacterized protein</fullName>
    </submittedName>
</protein>
<evidence type="ECO:0000313" key="2">
    <source>
        <dbReference type="EMBL" id="KAA8516599.1"/>
    </source>
</evidence>
<accession>A0A5J4ZF25</accession>
<feature type="region of interest" description="Disordered" evidence="1">
    <location>
        <begin position="1"/>
        <end position="35"/>
    </location>
</feature>
<evidence type="ECO:0000313" key="3">
    <source>
        <dbReference type="Proteomes" id="UP000325577"/>
    </source>
</evidence>
<gene>
    <name evidence="2" type="ORF">F0562_016895</name>
</gene>
<dbReference type="Proteomes" id="UP000325577">
    <property type="component" value="Linkage Group LG8"/>
</dbReference>
<dbReference type="EMBL" id="CM018051">
    <property type="protein sequence ID" value="KAA8516599.1"/>
    <property type="molecule type" value="Genomic_DNA"/>
</dbReference>
<reference evidence="2 3" key="1">
    <citation type="submission" date="2019-09" db="EMBL/GenBank/DDBJ databases">
        <title>A chromosome-level genome assembly of the Chinese tupelo Nyssa sinensis.</title>
        <authorList>
            <person name="Yang X."/>
            <person name="Kang M."/>
            <person name="Yang Y."/>
            <person name="Xiong H."/>
            <person name="Wang M."/>
            <person name="Zhang Z."/>
            <person name="Wang Z."/>
            <person name="Wu H."/>
            <person name="Ma T."/>
            <person name="Liu J."/>
            <person name="Xi Z."/>
        </authorList>
    </citation>
    <scope>NUCLEOTIDE SEQUENCE [LARGE SCALE GENOMIC DNA]</scope>
    <source>
        <strain evidence="2">J267</strain>
        <tissue evidence="2">Leaf</tissue>
    </source>
</reference>
<dbReference type="AlphaFoldDB" id="A0A5J4ZF25"/>